<evidence type="ECO:0000313" key="4">
    <source>
        <dbReference type="Proteomes" id="UP000321085"/>
    </source>
</evidence>
<dbReference type="AlphaFoldDB" id="A0A512BMS5"/>
<dbReference type="RefSeq" id="WP_114185222.1">
    <property type="nucleotide sequence ID" value="NZ_BJYU01000006.1"/>
</dbReference>
<keyword evidence="4" id="KW-1185">Reference proteome</keyword>
<evidence type="ECO:0000256" key="2">
    <source>
        <dbReference type="SAM" id="SignalP"/>
    </source>
</evidence>
<dbReference type="EMBL" id="BJYU01000006">
    <property type="protein sequence ID" value="GEO13177.1"/>
    <property type="molecule type" value="Genomic_DNA"/>
</dbReference>
<accession>A0A512BMS5</accession>
<feature type="compositionally biased region" description="Low complexity" evidence="1">
    <location>
        <begin position="27"/>
        <end position="41"/>
    </location>
</feature>
<protein>
    <submittedName>
        <fullName evidence="3">Uncharacterized protein</fullName>
    </submittedName>
</protein>
<feature type="region of interest" description="Disordered" evidence="1">
    <location>
        <begin position="27"/>
        <end position="123"/>
    </location>
</feature>
<reference evidence="3 4" key="1">
    <citation type="submission" date="2019-07" db="EMBL/GenBank/DDBJ databases">
        <title>Whole genome shotgun sequence of Microvirga aerophila NBRC 106136.</title>
        <authorList>
            <person name="Hosoyama A."/>
            <person name="Uohara A."/>
            <person name="Ohji S."/>
            <person name="Ichikawa N."/>
        </authorList>
    </citation>
    <scope>NUCLEOTIDE SEQUENCE [LARGE SCALE GENOMIC DNA]</scope>
    <source>
        <strain evidence="3 4">NBRC 106136</strain>
    </source>
</reference>
<dbReference type="OrthoDB" id="9975407at2"/>
<feature type="signal peptide" evidence="2">
    <location>
        <begin position="1"/>
        <end position="24"/>
    </location>
</feature>
<keyword evidence="2" id="KW-0732">Signal</keyword>
<feature type="chain" id="PRO_5022183178" evidence="2">
    <location>
        <begin position="25"/>
        <end position="123"/>
    </location>
</feature>
<evidence type="ECO:0000313" key="3">
    <source>
        <dbReference type="EMBL" id="GEO13177.1"/>
    </source>
</evidence>
<proteinExistence type="predicted"/>
<sequence>MSKGLSCRLVLATALSLAAGGALAQAGMGSMDGAAGSSKASPSVDTGAAGTNKFPLRETSDPKVTGSSIVGDPSVNPPGNPSGTIPPNADAAAKAGASGKSPCFSENQQPAGTTNPSSAPSRC</sequence>
<name>A0A512BMS5_9HYPH</name>
<organism evidence="3 4">
    <name type="scientific">Microvirga aerophila</name>
    <dbReference type="NCBI Taxonomy" id="670291"/>
    <lineage>
        <taxon>Bacteria</taxon>
        <taxon>Pseudomonadati</taxon>
        <taxon>Pseudomonadota</taxon>
        <taxon>Alphaproteobacteria</taxon>
        <taxon>Hyphomicrobiales</taxon>
        <taxon>Methylobacteriaceae</taxon>
        <taxon>Microvirga</taxon>
    </lineage>
</organism>
<feature type="compositionally biased region" description="Low complexity" evidence="1">
    <location>
        <begin position="91"/>
        <end position="101"/>
    </location>
</feature>
<comment type="caution">
    <text evidence="3">The sequence shown here is derived from an EMBL/GenBank/DDBJ whole genome shotgun (WGS) entry which is preliminary data.</text>
</comment>
<evidence type="ECO:0000256" key="1">
    <source>
        <dbReference type="SAM" id="MobiDB-lite"/>
    </source>
</evidence>
<feature type="compositionally biased region" description="Polar residues" evidence="1">
    <location>
        <begin position="104"/>
        <end position="123"/>
    </location>
</feature>
<gene>
    <name evidence="3" type="ORF">MAE02_08730</name>
</gene>
<dbReference type="Proteomes" id="UP000321085">
    <property type="component" value="Unassembled WGS sequence"/>
</dbReference>